<gene>
    <name evidence="2" type="ORF">WJX73_006793</name>
</gene>
<dbReference type="Pfam" id="PF05057">
    <property type="entry name" value="DUF676"/>
    <property type="match status" value="1"/>
</dbReference>
<dbReference type="InterPro" id="IPR044294">
    <property type="entry name" value="Lipase-like"/>
</dbReference>
<dbReference type="PANTHER" id="PTHR12482">
    <property type="entry name" value="LIPASE ROG1-RELATED-RELATED"/>
    <property type="match status" value="1"/>
</dbReference>
<accession>A0AAW1NTA3</accession>
<dbReference type="SUPFAM" id="SSF53474">
    <property type="entry name" value="alpha/beta-Hydrolases"/>
    <property type="match status" value="1"/>
</dbReference>
<organism evidence="2 3">
    <name type="scientific">Symbiochloris irregularis</name>
    <dbReference type="NCBI Taxonomy" id="706552"/>
    <lineage>
        <taxon>Eukaryota</taxon>
        <taxon>Viridiplantae</taxon>
        <taxon>Chlorophyta</taxon>
        <taxon>core chlorophytes</taxon>
        <taxon>Trebouxiophyceae</taxon>
        <taxon>Trebouxiales</taxon>
        <taxon>Trebouxiaceae</taxon>
        <taxon>Symbiochloris</taxon>
    </lineage>
</organism>
<keyword evidence="3" id="KW-1185">Reference proteome</keyword>
<comment type="caution">
    <text evidence="2">The sequence shown here is derived from an EMBL/GenBank/DDBJ whole genome shotgun (WGS) entry which is preliminary data.</text>
</comment>
<dbReference type="Proteomes" id="UP001465755">
    <property type="component" value="Unassembled WGS sequence"/>
</dbReference>
<dbReference type="PANTHER" id="PTHR12482:SF11">
    <property type="entry name" value="LIPASE YOR059C ISOFORM X1"/>
    <property type="match status" value="1"/>
</dbReference>
<reference evidence="2 3" key="1">
    <citation type="journal article" date="2024" name="Nat. Commun.">
        <title>Phylogenomics reveals the evolutionary origins of lichenization in chlorophyte algae.</title>
        <authorList>
            <person name="Puginier C."/>
            <person name="Libourel C."/>
            <person name="Otte J."/>
            <person name="Skaloud P."/>
            <person name="Haon M."/>
            <person name="Grisel S."/>
            <person name="Petersen M."/>
            <person name="Berrin J.G."/>
            <person name="Delaux P.M."/>
            <person name="Dal Grande F."/>
            <person name="Keller J."/>
        </authorList>
    </citation>
    <scope>NUCLEOTIDE SEQUENCE [LARGE SCALE GENOMIC DNA]</scope>
    <source>
        <strain evidence="2 3">SAG 2036</strain>
    </source>
</reference>
<proteinExistence type="predicted"/>
<dbReference type="InterPro" id="IPR029058">
    <property type="entry name" value="AB_hydrolase_fold"/>
</dbReference>
<feature type="domain" description="DUF676" evidence="1">
    <location>
        <begin position="1"/>
        <end position="212"/>
    </location>
</feature>
<dbReference type="InterPro" id="IPR007751">
    <property type="entry name" value="DUF676_lipase-like"/>
</dbReference>
<dbReference type="EMBL" id="JALJOQ010000174">
    <property type="protein sequence ID" value="KAK9791606.1"/>
    <property type="molecule type" value="Genomic_DNA"/>
</dbReference>
<name>A0AAW1NTA3_9CHLO</name>
<sequence length="321" mass="34950">MVNGLFGSPANWDVLAEKIGNKETLSSFALLAVTTNTRIQTFGGIDIGGDRLVVEIRAYVAEHPPLKRISVLVHSMGGLLARYCIGKLFNPITQRVCGLIPVHFISMATPHLGCDGTGNAQVPFIGWTEGMPLAGSSISWALGSAAAPVASVALGATGAQFFRTDGKASGEQPLLMRLAQDGEEEGTQFWSALAAFCTCTCYANSSGDHLVGWANASFLRADAEGCGIEEPADLRDDGWREQDEACMEEDSTEAEHILKRLQMLRWRRVDVCFRDTRTPFFAHNLIQVTRRWLNWEGESVACHVADQLASIEQLASRYTSP</sequence>
<dbReference type="AlphaFoldDB" id="A0AAW1NTA3"/>
<evidence type="ECO:0000259" key="1">
    <source>
        <dbReference type="Pfam" id="PF05057"/>
    </source>
</evidence>
<evidence type="ECO:0000313" key="3">
    <source>
        <dbReference type="Proteomes" id="UP001465755"/>
    </source>
</evidence>
<dbReference type="Gene3D" id="3.40.50.1820">
    <property type="entry name" value="alpha/beta hydrolase"/>
    <property type="match status" value="1"/>
</dbReference>
<evidence type="ECO:0000313" key="2">
    <source>
        <dbReference type="EMBL" id="KAK9791606.1"/>
    </source>
</evidence>
<protein>
    <recommendedName>
        <fullName evidence="1">DUF676 domain-containing protein</fullName>
    </recommendedName>
</protein>